<evidence type="ECO:0000313" key="6">
    <source>
        <dbReference type="Proteomes" id="UP000248706"/>
    </source>
</evidence>
<accession>A0A328VBZ0</accession>
<evidence type="ECO:0000259" key="3">
    <source>
        <dbReference type="PROSITE" id="PS50110"/>
    </source>
</evidence>
<comment type="caution">
    <text evidence="5">The sequence shown here is derived from an EMBL/GenBank/DDBJ whole genome shotgun (WGS) entry which is preliminary data.</text>
</comment>
<dbReference type="Gene3D" id="3.30.70.270">
    <property type="match status" value="1"/>
</dbReference>
<dbReference type="RefSeq" id="WP_112427749.1">
    <property type="nucleotide sequence ID" value="NZ_MCIF01000002.1"/>
</dbReference>
<dbReference type="SUPFAM" id="SSF52172">
    <property type="entry name" value="CheY-like"/>
    <property type="match status" value="1"/>
</dbReference>
<dbReference type="CDD" id="cd01949">
    <property type="entry name" value="GGDEF"/>
    <property type="match status" value="1"/>
</dbReference>
<dbReference type="PROSITE" id="PS50887">
    <property type="entry name" value="GGDEF"/>
    <property type="match status" value="1"/>
</dbReference>
<dbReference type="InterPro" id="IPR050595">
    <property type="entry name" value="Bact_response_regulator"/>
</dbReference>
<dbReference type="AlphaFoldDB" id="A0A328VBZ0"/>
<dbReference type="PANTHER" id="PTHR44591">
    <property type="entry name" value="STRESS RESPONSE REGULATOR PROTEIN 1"/>
    <property type="match status" value="1"/>
</dbReference>
<dbReference type="SMART" id="SM00267">
    <property type="entry name" value="GGDEF"/>
    <property type="match status" value="1"/>
</dbReference>
<feature type="domain" description="GGDEF" evidence="4">
    <location>
        <begin position="151"/>
        <end position="305"/>
    </location>
</feature>
<dbReference type="InterPro" id="IPR011006">
    <property type="entry name" value="CheY-like_superfamily"/>
</dbReference>
<keyword evidence="1" id="KW-0597">Phosphoprotein</keyword>
<gene>
    <name evidence="5" type="ORF">A4R35_06690</name>
</gene>
<evidence type="ECO:0000313" key="5">
    <source>
        <dbReference type="EMBL" id="RAQ95216.1"/>
    </source>
</evidence>
<dbReference type="InterPro" id="IPR000160">
    <property type="entry name" value="GGDEF_dom"/>
</dbReference>
<protein>
    <recommendedName>
        <fullName evidence="7">Diguanylate cyclase response regulator</fullName>
    </recommendedName>
</protein>
<dbReference type="InterPro" id="IPR043128">
    <property type="entry name" value="Rev_trsase/Diguanyl_cyclase"/>
</dbReference>
<dbReference type="SMART" id="SM00448">
    <property type="entry name" value="REC"/>
    <property type="match status" value="1"/>
</dbReference>
<evidence type="ECO:0000259" key="4">
    <source>
        <dbReference type="PROSITE" id="PS50887"/>
    </source>
</evidence>
<dbReference type="NCBIfam" id="TIGR00254">
    <property type="entry name" value="GGDEF"/>
    <property type="match status" value="1"/>
</dbReference>
<evidence type="ECO:0000256" key="2">
    <source>
        <dbReference type="PROSITE-ProRule" id="PRU00169"/>
    </source>
</evidence>
<reference evidence="5 6" key="1">
    <citation type="submission" date="2016-08" db="EMBL/GenBank/DDBJ databases">
        <title>Analysis of Carbohydrate Active Enzymes in Thermogemmatispora T81 Reveals Carbohydrate Degradation Ability.</title>
        <authorList>
            <person name="Tomazini A."/>
            <person name="Lal S."/>
            <person name="Stott M."/>
            <person name="Henrissat B."/>
            <person name="Polikarpov I."/>
            <person name="Sparling R."/>
            <person name="Levin D.B."/>
        </authorList>
    </citation>
    <scope>NUCLEOTIDE SEQUENCE [LARGE SCALE GENOMIC DNA]</scope>
    <source>
        <strain evidence="5 6">T81</strain>
    </source>
</reference>
<dbReference type="Gene3D" id="3.40.50.2300">
    <property type="match status" value="1"/>
</dbReference>
<dbReference type="Pfam" id="PF00990">
    <property type="entry name" value="GGDEF"/>
    <property type="match status" value="1"/>
</dbReference>
<evidence type="ECO:0008006" key="7">
    <source>
        <dbReference type="Google" id="ProtNLM"/>
    </source>
</evidence>
<keyword evidence="6" id="KW-1185">Reference proteome</keyword>
<dbReference type="InterPro" id="IPR001789">
    <property type="entry name" value="Sig_transdc_resp-reg_receiver"/>
</dbReference>
<proteinExistence type="predicted"/>
<comment type="caution">
    <text evidence="2">Lacks conserved residue(s) required for the propagation of feature annotation.</text>
</comment>
<dbReference type="SUPFAM" id="SSF55073">
    <property type="entry name" value="Nucleotide cyclase"/>
    <property type="match status" value="1"/>
</dbReference>
<name>A0A328VBZ0_9CHLR</name>
<feature type="domain" description="Response regulatory" evidence="3">
    <location>
        <begin position="3"/>
        <end position="119"/>
    </location>
</feature>
<dbReference type="InterPro" id="IPR029787">
    <property type="entry name" value="Nucleotide_cyclase"/>
</dbReference>
<evidence type="ECO:0000256" key="1">
    <source>
        <dbReference type="ARBA" id="ARBA00022553"/>
    </source>
</evidence>
<dbReference type="PANTHER" id="PTHR44591:SF3">
    <property type="entry name" value="RESPONSE REGULATORY DOMAIN-CONTAINING PROTEIN"/>
    <property type="match status" value="1"/>
</dbReference>
<dbReference type="PROSITE" id="PS50110">
    <property type="entry name" value="RESPONSE_REGULATORY"/>
    <property type="match status" value="1"/>
</dbReference>
<organism evidence="5 6">
    <name type="scientific">Thermogemmatispora tikiterensis</name>
    <dbReference type="NCBI Taxonomy" id="1825093"/>
    <lineage>
        <taxon>Bacteria</taxon>
        <taxon>Bacillati</taxon>
        <taxon>Chloroflexota</taxon>
        <taxon>Ktedonobacteria</taxon>
        <taxon>Thermogemmatisporales</taxon>
        <taxon>Thermogemmatisporaceae</taxon>
        <taxon>Thermogemmatispora</taxon>
    </lineage>
</organism>
<dbReference type="Proteomes" id="UP000248706">
    <property type="component" value="Unassembled WGS sequence"/>
</dbReference>
<dbReference type="OrthoDB" id="9813903at2"/>
<dbReference type="EMBL" id="MCIF01000002">
    <property type="protein sequence ID" value="RAQ95216.1"/>
    <property type="molecule type" value="Genomic_DNA"/>
</dbReference>
<dbReference type="Pfam" id="PF00072">
    <property type="entry name" value="Response_reg"/>
    <property type="match status" value="1"/>
</dbReference>
<sequence>MGNVLVVEDNSLISCILQKHLESDGDHTVTVLHGEDAIQFALRKMPQLVILNMTSSGSDGEQFIQCLRAHARTMYIPIIVVGAASDPGAKVRAFRMGVDDYIATPFDSEEFLERVRTQLRHVQQVMLSRLIDLPGAFQVEMTIKCKLTGQEPWSLLYLDLDNFKAFNDTYGFLAGNELIRLVGRICRRVVYEYGNLEDFVGHVGGDDFVVVTTPDRARLLSCRIIAAYKELSQPFYRPEDLKRGTISGVDRKGRPYQFPLVSLSIGIVNNQPYLAHSLQEISYLVAEAKRNAKRSSDNIYYISSSHDVASCFDQPLGSALPLSASTTILPFSALSWEWELSKRELVHALSGEEARSDYELRLRP</sequence>
<dbReference type="GO" id="GO:0000160">
    <property type="term" value="P:phosphorelay signal transduction system"/>
    <property type="evidence" value="ECO:0007669"/>
    <property type="project" value="InterPro"/>
</dbReference>